<sequence>MVWVGGGWGVLCGLVGVWVFLYIRMRRMLGGRWGGKLLIVLVVWGVVGFLWLFCWWLVCIGGFVGGDGWVFCWGGWDFFFWYLSLGFVVGYVLVVVVVGLVCLGG</sequence>
<evidence type="ECO:0008006" key="6">
    <source>
        <dbReference type="Google" id="ProtNLM"/>
    </source>
</evidence>
<gene>
    <name evidence="2" type="ORF">KC01_LOCUS20749</name>
    <name evidence="3" type="ORF">KC01_LOCUS21696</name>
    <name evidence="4" type="ORF">KC01_LOCUS22867</name>
</gene>
<evidence type="ECO:0000313" key="5">
    <source>
        <dbReference type="Proteomes" id="UP001497482"/>
    </source>
</evidence>
<dbReference type="EMBL" id="OZ035841">
    <property type="protein sequence ID" value="CAL1591377.1"/>
    <property type="molecule type" value="Genomic_DNA"/>
</dbReference>
<dbReference type="Proteomes" id="UP001497482">
    <property type="component" value="Chromosome 19"/>
</dbReference>
<keyword evidence="1" id="KW-1133">Transmembrane helix</keyword>
<feature type="transmembrane region" description="Helical" evidence="1">
    <location>
        <begin position="37"/>
        <end position="58"/>
    </location>
</feature>
<protein>
    <recommendedName>
        <fullName evidence="6">NADH dehydrogenase subunit 6</fullName>
    </recommendedName>
</protein>
<keyword evidence="1" id="KW-0812">Transmembrane</keyword>
<evidence type="ECO:0000313" key="2">
    <source>
        <dbReference type="EMBL" id="CAL1591377.1"/>
    </source>
</evidence>
<name>A0AAV2KN84_KNICA</name>
<feature type="transmembrane region" description="Helical" evidence="1">
    <location>
        <begin position="78"/>
        <end position="103"/>
    </location>
</feature>
<dbReference type="Proteomes" id="UP001497482">
    <property type="component" value="Chromosome 2"/>
</dbReference>
<feature type="transmembrane region" description="Helical" evidence="1">
    <location>
        <begin position="6"/>
        <end position="25"/>
    </location>
</feature>
<organism evidence="2 5">
    <name type="scientific">Knipowitschia caucasica</name>
    <name type="common">Caucasian dwarf goby</name>
    <name type="synonym">Pomatoschistus caucasicus</name>
    <dbReference type="NCBI Taxonomy" id="637954"/>
    <lineage>
        <taxon>Eukaryota</taxon>
        <taxon>Metazoa</taxon>
        <taxon>Chordata</taxon>
        <taxon>Craniata</taxon>
        <taxon>Vertebrata</taxon>
        <taxon>Euteleostomi</taxon>
        <taxon>Actinopterygii</taxon>
        <taxon>Neopterygii</taxon>
        <taxon>Teleostei</taxon>
        <taxon>Neoteleostei</taxon>
        <taxon>Acanthomorphata</taxon>
        <taxon>Gobiaria</taxon>
        <taxon>Gobiiformes</taxon>
        <taxon>Gobioidei</taxon>
        <taxon>Gobiidae</taxon>
        <taxon>Gobiinae</taxon>
        <taxon>Knipowitschia</taxon>
    </lineage>
</organism>
<dbReference type="AlphaFoldDB" id="A0AAV2KN84"/>
<keyword evidence="1" id="KW-0472">Membrane</keyword>
<keyword evidence="5" id="KW-1185">Reference proteome</keyword>
<accession>A0AAV2KN84</accession>
<dbReference type="EMBL" id="OZ035824">
    <property type="protein sequence ID" value="CAL1592448.1"/>
    <property type="molecule type" value="Genomic_DNA"/>
</dbReference>
<evidence type="ECO:0000256" key="1">
    <source>
        <dbReference type="SAM" id="Phobius"/>
    </source>
</evidence>
<dbReference type="EMBL" id="OZ035824">
    <property type="protein sequence ID" value="CAL1593851.1"/>
    <property type="molecule type" value="Genomic_DNA"/>
</dbReference>
<evidence type="ECO:0000313" key="4">
    <source>
        <dbReference type="EMBL" id="CAL1593851.1"/>
    </source>
</evidence>
<evidence type="ECO:0000313" key="3">
    <source>
        <dbReference type="EMBL" id="CAL1592448.1"/>
    </source>
</evidence>
<reference evidence="2 5" key="1">
    <citation type="submission" date="2024-04" db="EMBL/GenBank/DDBJ databases">
        <authorList>
            <person name="Waldvogel A.-M."/>
            <person name="Schoenle A."/>
        </authorList>
    </citation>
    <scope>NUCLEOTIDE SEQUENCE [LARGE SCALE GENOMIC DNA]</scope>
</reference>
<proteinExistence type="predicted"/>